<feature type="transmembrane region" description="Helical" evidence="1">
    <location>
        <begin position="127"/>
        <end position="146"/>
    </location>
</feature>
<keyword evidence="3" id="KW-1185">Reference proteome</keyword>
<sequence>MIISLQLSVFMVLLLLFIYTERILTIPEILSCWVFFSIVDNEFVNVVYHNLKAIEEVKTITKYWASIIHFQLTSPILVMWFLQFYCGRRSVLARILLLAVWPVFFTAEEVALQSFGYLKFNHWNVLFSLIHWLSILVIVLAFLSFFRKNLHAER</sequence>
<keyword evidence="1" id="KW-0472">Membrane</keyword>
<keyword evidence="1" id="KW-1133">Transmembrane helix</keyword>
<protein>
    <submittedName>
        <fullName evidence="2">Uncharacterized protein</fullName>
    </submittedName>
</protein>
<dbReference type="EMBL" id="JXAK01000084">
    <property type="protein sequence ID" value="KIL37976.1"/>
    <property type="molecule type" value="Genomic_DNA"/>
</dbReference>
<comment type="caution">
    <text evidence="2">The sequence shown here is derived from an EMBL/GenBank/DDBJ whole genome shotgun (WGS) entry which is preliminary data.</text>
</comment>
<gene>
    <name evidence="2" type="ORF">SD70_29480</name>
</gene>
<feature type="transmembrane region" description="Helical" evidence="1">
    <location>
        <begin position="63"/>
        <end position="82"/>
    </location>
</feature>
<evidence type="ECO:0000313" key="2">
    <source>
        <dbReference type="EMBL" id="KIL37976.1"/>
    </source>
</evidence>
<dbReference type="Proteomes" id="UP000031967">
    <property type="component" value="Unassembled WGS sequence"/>
</dbReference>
<proteinExistence type="predicted"/>
<accession>A0ABR5AA87</accession>
<organism evidence="2 3">
    <name type="scientific">Gordoniibacillus kamchatkensis</name>
    <dbReference type="NCBI Taxonomy" id="1590651"/>
    <lineage>
        <taxon>Bacteria</taxon>
        <taxon>Bacillati</taxon>
        <taxon>Bacillota</taxon>
        <taxon>Bacilli</taxon>
        <taxon>Bacillales</taxon>
        <taxon>Paenibacillaceae</taxon>
        <taxon>Gordoniibacillus</taxon>
    </lineage>
</organism>
<evidence type="ECO:0000313" key="3">
    <source>
        <dbReference type="Proteomes" id="UP000031967"/>
    </source>
</evidence>
<reference evidence="2 3" key="1">
    <citation type="submission" date="2014-12" db="EMBL/GenBank/DDBJ databases">
        <title>Draft genome sequence of Paenibacillus kamchatkensis strain B-2647.</title>
        <authorList>
            <person name="Karlyshev A.V."/>
            <person name="Kudryashova E.B."/>
        </authorList>
    </citation>
    <scope>NUCLEOTIDE SEQUENCE [LARGE SCALE GENOMIC DNA]</scope>
    <source>
        <strain evidence="2 3">VKM B-2647</strain>
    </source>
</reference>
<feature type="transmembrane region" description="Helical" evidence="1">
    <location>
        <begin position="91"/>
        <end position="107"/>
    </location>
</feature>
<name>A0ABR5AA87_9BACL</name>
<keyword evidence="1" id="KW-0812">Transmembrane</keyword>
<evidence type="ECO:0000256" key="1">
    <source>
        <dbReference type="SAM" id="Phobius"/>
    </source>
</evidence>